<sequence>MNYANFSKIEKMKNRHIYTLILLALLIPLASFPQQTNSRNYVISRNYKQSGADPNDVSKVVTDVQYLDGLGRPLQKVLVGLSPSGKDFVYPNEFDAAGRQPKQYLPYVSAGNGAYQGNGATDAVTWYAANSAGLQSADLGRPYHESFYEDSPASRISKERAPGNKSSNSVIKYKTNATNQVNRYDYDPVAKTIVQVGQFAAGTLLLVSNTDEQGNVSHEFTDLLGQVVCRQVVAAAGNTLSTYYVYDGLRLLRAVLQPNYQDVASLTDHAFTYDYDELGRMIGKNVPGLGKTEYVYDQYDRPSLSRDPGQKQRGVWAFTKYDAQSRPVVSGEITSASTRTDWSIVVDANTQHHEERNNAVSAGYTLDKTAPKNATEANLLTVHFYDDYAFSKAANLAYFNAYYPSTNPNVKSQVTGGRVRMLPGNGAAGGWLTHVVYYDGEYRAIQTARELYDLGAGAIERVSTQYKYDLAPVVTEQKTEQVLAGNVINTHVATYTYDHADRLLSVKEKVTNGAKNAEAVTVAQRYNALGQLQSKWFHSDDGTKFRLKTAYTYNIRSWLSEGKTFYKKVENGPEVSYYGFNLAYSNGATYTDGNISQMQWLGKDEATFSKGLSFTYDGANRLTGSTGLSGYLDTEKNITYDKNGNVKTLVRAGAAVDNLTYAYTGNRLSNVTDGSGSNLGVKNGASSYAYDANGNMTTDGNRGATLAYNYLNLPKTVKIGAKAFTYDYDAAGEKYKYAGDTLILKYAGAFEYRQVGNANNLYRVGLKEGQAVFRDGKLVFEYYLQDHLGNARVVFNKSGKVLQKTDYYPFGLSINRDGAVPKVQNWVNRHLYNAKELQVGSGYLDYGARMYMPEVGRWGVVDPMADIYEGWSPYHYVFNNPSKWTDTDGRCPTCPQGKDAKKTYAEGAMVTNQYGSWTWTGNEWQTNSATSVPSGSQVMAAVSGLTGWADQIWNGNRTYGDGRQVNSSGILLDRPTPKMGTPPDGGFGKLGSIKDFKDAISKAIHWGKQGKHIIGHNNLKPGASILNVNAQDLLDAFHEGKIVSSQIVNETKTRVDFGKVIGGFVKDGVSMPTTKGMIINSKTGVHIVPSAPN</sequence>
<evidence type="ECO:0000313" key="4">
    <source>
        <dbReference type="EMBL" id="CAG5070182.1"/>
    </source>
</evidence>
<dbReference type="InterPro" id="IPR050708">
    <property type="entry name" value="T6SS_VgrG/RHS"/>
</dbReference>
<protein>
    <recommendedName>
        <fullName evidence="6">RHS repeat-associated core domain-containing protein</fullName>
    </recommendedName>
</protein>
<comment type="caution">
    <text evidence="4">The sequence shown here is derived from an EMBL/GenBank/DDBJ whole genome shotgun (WGS) entry which is preliminary data.</text>
</comment>
<accession>A0ABM8URM3</accession>
<gene>
    <name evidence="4" type="ORF">DYBT9623_02922</name>
</gene>
<dbReference type="Pfam" id="PF20041">
    <property type="entry name" value="DUF6443"/>
    <property type="match status" value="1"/>
</dbReference>
<dbReference type="InterPro" id="IPR029100">
    <property type="entry name" value="Ntox50"/>
</dbReference>
<dbReference type="Pfam" id="PF15542">
    <property type="entry name" value="Ntox50"/>
    <property type="match status" value="1"/>
</dbReference>
<evidence type="ECO:0000259" key="2">
    <source>
        <dbReference type="Pfam" id="PF15542"/>
    </source>
</evidence>
<organism evidence="4 5">
    <name type="scientific">Dyadobacter linearis</name>
    <dbReference type="NCBI Taxonomy" id="2823330"/>
    <lineage>
        <taxon>Bacteria</taxon>
        <taxon>Pseudomonadati</taxon>
        <taxon>Bacteroidota</taxon>
        <taxon>Cytophagia</taxon>
        <taxon>Cytophagales</taxon>
        <taxon>Spirosomataceae</taxon>
        <taxon>Dyadobacter</taxon>
    </lineage>
</organism>
<dbReference type="PANTHER" id="PTHR32305:SF15">
    <property type="entry name" value="PROTEIN RHSA-RELATED"/>
    <property type="match status" value="1"/>
</dbReference>
<dbReference type="PANTHER" id="PTHR32305">
    <property type="match status" value="1"/>
</dbReference>
<dbReference type="InterPro" id="IPR045619">
    <property type="entry name" value="DUF6443"/>
</dbReference>
<dbReference type="EMBL" id="CAJRAU010000003">
    <property type="protein sequence ID" value="CAG5070182.1"/>
    <property type="molecule type" value="Genomic_DNA"/>
</dbReference>
<name>A0ABM8URM3_9BACT</name>
<proteinExistence type="predicted"/>
<keyword evidence="5" id="KW-1185">Reference proteome</keyword>
<dbReference type="NCBIfam" id="TIGR03696">
    <property type="entry name" value="Rhs_assc_core"/>
    <property type="match status" value="1"/>
</dbReference>
<evidence type="ECO:0000259" key="3">
    <source>
        <dbReference type="Pfam" id="PF20041"/>
    </source>
</evidence>
<feature type="domain" description="DUF6443" evidence="3">
    <location>
        <begin position="50"/>
        <end position="169"/>
    </location>
</feature>
<dbReference type="Proteomes" id="UP000679725">
    <property type="component" value="Unassembled WGS sequence"/>
</dbReference>
<feature type="region of interest" description="Disordered" evidence="1">
    <location>
        <begin position="150"/>
        <end position="169"/>
    </location>
</feature>
<dbReference type="InterPro" id="IPR022385">
    <property type="entry name" value="Rhs_assc_core"/>
</dbReference>
<dbReference type="Gene3D" id="2.180.10.10">
    <property type="entry name" value="RHS repeat-associated core"/>
    <property type="match status" value="1"/>
</dbReference>
<evidence type="ECO:0008006" key="6">
    <source>
        <dbReference type="Google" id="ProtNLM"/>
    </source>
</evidence>
<feature type="domain" description="Bacterial toxin 50" evidence="2">
    <location>
        <begin position="1004"/>
        <end position="1089"/>
    </location>
</feature>
<evidence type="ECO:0000313" key="5">
    <source>
        <dbReference type="Proteomes" id="UP000679725"/>
    </source>
</evidence>
<reference evidence="4 5" key="1">
    <citation type="submission" date="2021-04" db="EMBL/GenBank/DDBJ databases">
        <authorList>
            <person name="Rodrigo-Torres L."/>
            <person name="Arahal R. D."/>
            <person name="Lucena T."/>
        </authorList>
    </citation>
    <scope>NUCLEOTIDE SEQUENCE [LARGE SCALE GENOMIC DNA]</scope>
    <source>
        <strain evidence="4 5">CECT 9623</strain>
    </source>
</reference>
<evidence type="ECO:0000256" key="1">
    <source>
        <dbReference type="SAM" id="MobiDB-lite"/>
    </source>
</evidence>